<evidence type="ECO:0000313" key="3">
    <source>
        <dbReference type="Proteomes" id="UP000799439"/>
    </source>
</evidence>
<keyword evidence="1" id="KW-0732">Signal</keyword>
<dbReference type="PANTHER" id="PTHR13593">
    <property type="match status" value="1"/>
</dbReference>
<dbReference type="OrthoDB" id="7984201at2759"/>
<dbReference type="Gene3D" id="3.20.20.190">
    <property type="entry name" value="Phosphatidylinositol (PI) phosphodiesterase"/>
    <property type="match status" value="1"/>
</dbReference>
<dbReference type="Proteomes" id="UP000799439">
    <property type="component" value="Unassembled WGS sequence"/>
</dbReference>
<dbReference type="SUPFAM" id="SSF51695">
    <property type="entry name" value="PLC-like phosphodiesterases"/>
    <property type="match status" value="1"/>
</dbReference>
<comment type="caution">
    <text evidence="2">The sequence shown here is derived from an EMBL/GenBank/DDBJ whole genome shotgun (WGS) entry which is preliminary data.</text>
</comment>
<organism evidence="2 3">
    <name type="scientific">Myriangium duriaei CBS 260.36</name>
    <dbReference type="NCBI Taxonomy" id="1168546"/>
    <lineage>
        <taxon>Eukaryota</taxon>
        <taxon>Fungi</taxon>
        <taxon>Dikarya</taxon>
        <taxon>Ascomycota</taxon>
        <taxon>Pezizomycotina</taxon>
        <taxon>Dothideomycetes</taxon>
        <taxon>Dothideomycetidae</taxon>
        <taxon>Myriangiales</taxon>
        <taxon>Myriangiaceae</taxon>
        <taxon>Myriangium</taxon>
    </lineage>
</organism>
<dbReference type="GO" id="GO:0006629">
    <property type="term" value="P:lipid metabolic process"/>
    <property type="evidence" value="ECO:0007669"/>
    <property type="project" value="InterPro"/>
</dbReference>
<dbReference type="EMBL" id="ML996091">
    <property type="protein sequence ID" value="KAF2149344.1"/>
    <property type="molecule type" value="Genomic_DNA"/>
</dbReference>
<dbReference type="InterPro" id="IPR017946">
    <property type="entry name" value="PLC-like_Pdiesterase_TIM-brl"/>
</dbReference>
<feature type="chain" id="PRO_5040448324" evidence="1">
    <location>
        <begin position="19"/>
        <end position="452"/>
    </location>
</feature>
<feature type="signal peptide" evidence="1">
    <location>
        <begin position="1"/>
        <end position="18"/>
    </location>
</feature>
<dbReference type="Pfam" id="PF26146">
    <property type="entry name" value="PI-PLC_X"/>
    <property type="match status" value="1"/>
</dbReference>
<dbReference type="InterPro" id="IPR051057">
    <property type="entry name" value="PI-PLC_domain"/>
</dbReference>
<dbReference type="PANTHER" id="PTHR13593:SF140">
    <property type="entry name" value="PLC-LIKE PHOSPHODIESTERASE"/>
    <property type="match status" value="1"/>
</dbReference>
<dbReference type="AlphaFoldDB" id="A0A9P4IYV4"/>
<sequence>MQALRLWSFLLCLADALGSDTTGSLDNPQFTTISGILSIPLPGTSSLRSSQTSVASTRSSSLSTISTTTEGSTSTITLLVGGGIGVETATVINGTTTLFPNVTTTTTEIPSSPVSSTTIVSPEPTNTQPCNGWVEFCERSYSNITHVAAHNAPFAVKSNAASNQKYSLTVQLNDGVRMLTTETQSANGTIFCCHTSCDLLNAGTLLSKLQEVSAWVRMNPYDVVTLLLVNSEYRPVEDYIASIQDSGLAPYFYVPPKAPLHLKDWPTLSSMILSQKRVVIFMDYNANQTSVPYVLDQYAHMWETPFSPQDMHFPCTLQRPPSLTNLTDATENFMYLANHNLNAAVNFEGQSFLIPNVAAINNTNAAGYNIGMMGAMASDCQAEWSGRPPNWLVVDFYNTNGGSVFEVAARMNNVTWNRSCCGIPLSNWASRLRSSTSLMVMSLSGAFAWLYI</sequence>
<reference evidence="2" key="1">
    <citation type="journal article" date="2020" name="Stud. Mycol.">
        <title>101 Dothideomycetes genomes: a test case for predicting lifestyles and emergence of pathogens.</title>
        <authorList>
            <person name="Haridas S."/>
            <person name="Albert R."/>
            <person name="Binder M."/>
            <person name="Bloem J."/>
            <person name="Labutti K."/>
            <person name="Salamov A."/>
            <person name="Andreopoulos B."/>
            <person name="Baker S."/>
            <person name="Barry K."/>
            <person name="Bills G."/>
            <person name="Bluhm B."/>
            <person name="Cannon C."/>
            <person name="Castanera R."/>
            <person name="Culley D."/>
            <person name="Daum C."/>
            <person name="Ezra D."/>
            <person name="Gonzalez J."/>
            <person name="Henrissat B."/>
            <person name="Kuo A."/>
            <person name="Liang C."/>
            <person name="Lipzen A."/>
            <person name="Lutzoni F."/>
            <person name="Magnuson J."/>
            <person name="Mondo S."/>
            <person name="Nolan M."/>
            <person name="Ohm R."/>
            <person name="Pangilinan J."/>
            <person name="Park H.-J."/>
            <person name="Ramirez L."/>
            <person name="Alfaro M."/>
            <person name="Sun H."/>
            <person name="Tritt A."/>
            <person name="Yoshinaga Y."/>
            <person name="Zwiers L.-H."/>
            <person name="Turgeon B."/>
            <person name="Goodwin S."/>
            <person name="Spatafora J."/>
            <person name="Crous P."/>
            <person name="Grigoriev I."/>
        </authorList>
    </citation>
    <scope>NUCLEOTIDE SEQUENCE</scope>
    <source>
        <strain evidence="2">CBS 260.36</strain>
    </source>
</reference>
<proteinExistence type="predicted"/>
<evidence type="ECO:0000256" key="1">
    <source>
        <dbReference type="SAM" id="SignalP"/>
    </source>
</evidence>
<evidence type="ECO:0000313" key="2">
    <source>
        <dbReference type="EMBL" id="KAF2149344.1"/>
    </source>
</evidence>
<protein>
    <submittedName>
        <fullName evidence="2">PLC-like phosphodiesterase</fullName>
    </submittedName>
</protein>
<name>A0A9P4IYV4_9PEZI</name>
<dbReference type="GO" id="GO:0008081">
    <property type="term" value="F:phosphoric diester hydrolase activity"/>
    <property type="evidence" value="ECO:0007669"/>
    <property type="project" value="InterPro"/>
</dbReference>
<keyword evidence="3" id="KW-1185">Reference proteome</keyword>
<gene>
    <name evidence="2" type="ORF">K461DRAFT_323853</name>
</gene>
<accession>A0A9P4IYV4</accession>